<dbReference type="PANTHER" id="PTHR41805">
    <property type="entry name" value="EXPRESSED PROTEIN"/>
    <property type="match status" value="1"/>
</dbReference>
<feature type="compositionally biased region" description="Basic and acidic residues" evidence="1">
    <location>
        <begin position="108"/>
        <end position="124"/>
    </location>
</feature>
<reference evidence="2" key="1">
    <citation type="submission" date="2023-02" db="EMBL/GenBank/DDBJ databases">
        <title>Mating type loci evolution in Malassezia.</title>
        <authorList>
            <person name="Coelho M.A."/>
        </authorList>
    </citation>
    <scope>NUCLEOTIDE SEQUENCE</scope>
    <source>
        <strain evidence="2">CBS 14136</strain>
    </source>
</reference>
<name>A0AAF0F3F7_9BASI</name>
<proteinExistence type="predicted"/>
<evidence type="ECO:0008006" key="4">
    <source>
        <dbReference type="Google" id="ProtNLM"/>
    </source>
</evidence>
<dbReference type="AlphaFoldDB" id="A0AAF0F3F7"/>
<evidence type="ECO:0000313" key="3">
    <source>
        <dbReference type="Proteomes" id="UP001214628"/>
    </source>
</evidence>
<dbReference type="EMBL" id="CP118375">
    <property type="protein sequence ID" value="WFD42070.1"/>
    <property type="molecule type" value="Genomic_DNA"/>
</dbReference>
<evidence type="ECO:0000313" key="2">
    <source>
        <dbReference type="EMBL" id="WFD42070.1"/>
    </source>
</evidence>
<accession>A0AAF0F3F7</accession>
<dbReference type="PANTHER" id="PTHR41805:SF1">
    <property type="entry name" value="RRNA-PROCESSING PROTEIN FYV7"/>
    <property type="match status" value="1"/>
</dbReference>
<sequence length="197" mass="22776">MGGLDAHKRSVVKHRTRSSPDKKHRSGFQTGATNVPNGAYIGRAKKLKADLIHKAKVKKAYSKLQHSKQAGQHTSERYESEGDETEPQEQPIQDLGRFAPENPEDDLLERISRKDERPRAEPKQKTRKKLPYFIAPDKEKESREEKPRRTREEALSQREKRHAMWNKKSPSERGRARGQPDLGARMQVMLEKIQHSK</sequence>
<organism evidence="2 3">
    <name type="scientific">Malassezia psittaci</name>
    <dbReference type="NCBI Taxonomy" id="1821823"/>
    <lineage>
        <taxon>Eukaryota</taxon>
        <taxon>Fungi</taxon>
        <taxon>Dikarya</taxon>
        <taxon>Basidiomycota</taxon>
        <taxon>Ustilaginomycotina</taxon>
        <taxon>Malasseziomycetes</taxon>
        <taxon>Malasseziales</taxon>
        <taxon>Malasseziaceae</taxon>
        <taxon>Malassezia</taxon>
    </lineage>
</organism>
<feature type="region of interest" description="Disordered" evidence="1">
    <location>
        <begin position="1"/>
        <end position="40"/>
    </location>
</feature>
<evidence type="ECO:0000256" key="1">
    <source>
        <dbReference type="SAM" id="MobiDB-lite"/>
    </source>
</evidence>
<dbReference type="Proteomes" id="UP001214628">
    <property type="component" value="Chromosome 1"/>
</dbReference>
<feature type="region of interest" description="Disordered" evidence="1">
    <location>
        <begin position="57"/>
        <end position="183"/>
    </location>
</feature>
<protein>
    <recommendedName>
        <fullName evidence="4">rRNA-processing protein FYV7</fullName>
    </recommendedName>
</protein>
<feature type="compositionally biased region" description="Polar residues" evidence="1">
    <location>
        <begin position="27"/>
        <end position="36"/>
    </location>
</feature>
<keyword evidence="3" id="KW-1185">Reference proteome</keyword>
<gene>
    <name evidence="2" type="ORF">MPSI1_000708</name>
</gene>
<feature type="compositionally biased region" description="Basic and acidic residues" evidence="1">
    <location>
        <begin position="136"/>
        <end position="158"/>
    </location>
</feature>
<feature type="compositionally biased region" description="Basic residues" evidence="1">
    <location>
        <begin position="9"/>
        <end position="26"/>
    </location>
</feature>